<evidence type="ECO:0000313" key="1">
    <source>
        <dbReference type="EMBL" id="KAJ0094267.1"/>
    </source>
</evidence>
<evidence type="ECO:0000313" key="2">
    <source>
        <dbReference type="Proteomes" id="UP001164250"/>
    </source>
</evidence>
<dbReference type="Proteomes" id="UP001164250">
    <property type="component" value="Chromosome 6"/>
</dbReference>
<comment type="caution">
    <text evidence="1">The sequence shown here is derived from an EMBL/GenBank/DDBJ whole genome shotgun (WGS) entry which is preliminary data.</text>
</comment>
<name>A0ACC1B5V3_9ROSI</name>
<proteinExistence type="predicted"/>
<organism evidence="1 2">
    <name type="scientific">Pistacia atlantica</name>
    <dbReference type="NCBI Taxonomy" id="434234"/>
    <lineage>
        <taxon>Eukaryota</taxon>
        <taxon>Viridiplantae</taxon>
        <taxon>Streptophyta</taxon>
        <taxon>Embryophyta</taxon>
        <taxon>Tracheophyta</taxon>
        <taxon>Spermatophyta</taxon>
        <taxon>Magnoliopsida</taxon>
        <taxon>eudicotyledons</taxon>
        <taxon>Gunneridae</taxon>
        <taxon>Pentapetalae</taxon>
        <taxon>rosids</taxon>
        <taxon>malvids</taxon>
        <taxon>Sapindales</taxon>
        <taxon>Anacardiaceae</taxon>
        <taxon>Pistacia</taxon>
    </lineage>
</organism>
<sequence length="175" mass="19556">MKYSSSILTFSMCFLLFIYSISSVDIIRSCCHKDAQNSRTVNSKFCVIALKANPKTKYAKPEELANISIELTMSSATNISTQITQLLEDGKLDYDALQDCSRLYSDAKSALQEALDHIKQKDDQFANLKVNSVTMLQTTCEDGFKEKKGASPLATENKQFSQLSAINLAFTNMMY</sequence>
<reference evidence="2" key="1">
    <citation type="journal article" date="2023" name="G3 (Bethesda)">
        <title>Genome assembly and association tests identify interacting loci associated with vigor, precocity, and sex in interspecific pistachio rootstocks.</title>
        <authorList>
            <person name="Palmer W."/>
            <person name="Jacygrad E."/>
            <person name="Sagayaradj S."/>
            <person name="Cavanaugh K."/>
            <person name="Han R."/>
            <person name="Bertier L."/>
            <person name="Beede B."/>
            <person name="Kafkas S."/>
            <person name="Golino D."/>
            <person name="Preece J."/>
            <person name="Michelmore R."/>
        </authorList>
    </citation>
    <scope>NUCLEOTIDE SEQUENCE [LARGE SCALE GENOMIC DNA]</scope>
</reference>
<protein>
    <submittedName>
        <fullName evidence="1">Uncharacterized protein</fullName>
    </submittedName>
</protein>
<accession>A0ACC1B5V3</accession>
<gene>
    <name evidence="1" type="ORF">Patl1_15883</name>
</gene>
<keyword evidence="2" id="KW-1185">Reference proteome</keyword>
<dbReference type="EMBL" id="CM047902">
    <property type="protein sequence ID" value="KAJ0094267.1"/>
    <property type="molecule type" value="Genomic_DNA"/>
</dbReference>